<evidence type="ECO:0000313" key="2">
    <source>
        <dbReference type="Proteomes" id="UP000177791"/>
    </source>
</evidence>
<dbReference type="InterPro" id="IPR011989">
    <property type="entry name" value="ARM-like"/>
</dbReference>
<gene>
    <name evidence="1" type="ORF">BEN48_09200</name>
</gene>
<organism evidence="1 2">
    <name type="scientific">Hymenobacter glacialis</name>
    <dbReference type="NCBI Taxonomy" id="1908236"/>
    <lineage>
        <taxon>Bacteria</taxon>
        <taxon>Pseudomonadati</taxon>
        <taxon>Bacteroidota</taxon>
        <taxon>Cytophagia</taxon>
        <taxon>Cytophagales</taxon>
        <taxon>Hymenobacteraceae</taxon>
        <taxon>Hymenobacter</taxon>
    </lineage>
</organism>
<proteinExistence type="predicted"/>
<keyword evidence="2" id="KW-1185">Reference proteome</keyword>
<dbReference type="EMBL" id="MDZC01000015">
    <property type="protein sequence ID" value="OGX88553.1"/>
    <property type="molecule type" value="Genomic_DNA"/>
</dbReference>
<dbReference type="Pfam" id="PF13646">
    <property type="entry name" value="HEAT_2"/>
    <property type="match status" value="1"/>
</dbReference>
<dbReference type="Proteomes" id="UP000177791">
    <property type="component" value="Unassembled WGS sequence"/>
</dbReference>
<evidence type="ECO:0008006" key="3">
    <source>
        <dbReference type="Google" id="ProtNLM"/>
    </source>
</evidence>
<protein>
    <recommendedName>
        <fullName evidence="3">HEAT repeat domain-containing protein</fullName>
    </recommendedName>
</protein>
<accession>A0A1G1TCG3</accession>
<dbReference type="SUPFAM" id="SSF48371">
    <property type="entry name" value="ARM repeat"/>
    <property type="match status" value="1"/>
</dbReference>
<dbReference type="InterPro" id="IPR016024">
    <property type="entry name" value="ARM-type_fold"/>
</dbReference>
<evidence type="ECO:0000313" key="1">
    <source>
        <dbReference type="EMBL" id="OGX88553.1"/>
    </source>
</evidence>
<comment type="caution">
    <text evidence="1">The sequence shown here is derived from an EMBL/GenBank/DDBJ whole genome shotgun (WGS) entry which is preliminary data.</text>
</comment>
<reference evidence="1 2" key="1">
    <citation type="submission" date="2016-08" db="EMBL/GenBank/DDBJ databases">
        <title>Hymenobacter coccineus sp. nov., Hymenobacter lapidarius sp. nov. and Hymenobacter glacialis sp. nov., isolated from Antarctic soil.</title>
        <authorList>
            <person name="Sedlacek I."/>
            <person name="Kralova S."/>
            <person name="Kyrova K."/>
            <person name="Maslanova I."/>
            <person name="Stankova E."/>
            <person name="Vrbovska V."/>
            <person name="Nemec M."/>
            <person name="Bartak M."/>
            <person name="Svec P."/>
            <person name="Busse H.-J."/>
            <person name="Pantucek R."/>
        </authorList>
    </citation>
    <scope>NUCLEOTIDE SEQUENCE [LARGE SCALE GENOMIC DNA]</scope>
    <source>
        <strain evidence="1 2">CCM 8648</strain>
    </source>
</reference>
<dbReference type="AlphaFoldDB" id="A0A1G1TCG3"/>
<sequence>MADIMKTSLLQRIEGFYEQTNTEKQATLGELLQTINLAPKEFIESFHSEKFDYLNNLPIIYEALSNDLNNWADFFLAELKRLIATAKAGDSPKRVLTHLDELSFIDAEIFKHRDAFVAILSAELDNPHRTFRYYAISLLPDFIRQDDTSATNKLRGRLQDPDWRIRYWAFKALQDLDKLSSTDRLSVPDMLRSKLVNTINFQ</sequence>
<name>A0A1G1TCG3_9BACT</name>
<dbReference type="Gene3D" id="1.25.10.10">
    <property type="entry name" value="Leucine-rich Repeat Variant"/>
    <property type="match status" value="1"/>
</dbReference>